<reference evidence="2 3" key="1">
    <citation type="journal article" date="2014" name="Genome Biol.">
        <title>Transcriptome and methylome profiling reveals relics of genome dominance in the mesopolyploid Brassica oleracea.</title>
        <authorList>
            <person name="Parkin I.A."/>
            <person name="Koh C."/>
            <person name="Tang H."/>
            <person name="Robinson S.J."/>
            <person name="Kagale S."/>
            <person name="Clarke W.E."/>
            <person name="Town C.D."/>
            <person name="Nixon J."/>
            <person name="Krishnakumar V."/>
            <person name="Bidwell S.L."/>
            <person name="Denoeud F."/>
            <person name="Belcram H."/>
            <person name="Links M.G."/>
            <person name="Just J."/>
            <person name="Clarke C."/>
            <person name="Bender T."/>
            <person name="Huebert T."/>
            <person name="Mason A.S."/>
            <person name="Pires J.C."/>
            <person name="Barker G."/>
            <person name="Moore J."/>
            <person name="Walley P.G."/>
            <person name="Manoli S."/>
            <person name="Batley J."/>
            <person name="Edwards D."/>
            <person name="Nelson M.N."/>
            <person name="Wang X."/>
            <person name="Paterson A.H."/>
            <person name="King G."/>
            <person name="Bancroft I."/>
            <person name="Chalhoub B."/>
            <person name="Sharpe A.G."/>
        </authorList>
    </citation>
    <scope>NUCLEOTIDE SEQUENCE</scope>
    <source>
        <strain evidence="2 3">cv. TO1000</strain>
    </source>
</reference>
<proteinExistence type="predicted"/>
<dbReference type="Proteomes" id="UP000032141">
    <property type="component" value="Chromosome C2"/>
</dbReference>
<organism evidence="2 3">
    <name type="scientific">Brassica oleracea var. oleracea</name>
    <dbReference type="NCBI Taxonomy" id="109376"/>
    <lineage>
        <taxon>Eukaryota</taxon>
        <taxon>Viridiplantae</taxon>
        <taxon>Streptophyta</taxon>
        <taxon>Embryophyta</taxon>
        <taxon>Tracheophyta</taxon>
        <taxon>Spermatophyta</taxon>
        <taxon>Magnoliopsida</taxon>
        <taxon>eudicotyledons</taxon>
        <taxon>Gunneridae</taxon>
        <taxon>Pentapetalae</taxon>
        <taxon>rosids</taxon>
        <taxon>malvids</taxon>
        <taxon>Brassicales</taxon>
        <taxon>Brassicaceae</taxon>
        <taxon>Brassiceae</taxon>
        <taxon>Brassica</taxon>
    </lineage>
</organism>
<feature type="region of interest" description="Disordered" evidence="1">
    <location>
        <begin position="96"/>
        <end position="122"/>
    </location>
</feature>
<evidence type="ECO:0000313" key="2">
    <source>
        <dbReference type="EnsemblPlants" id="Bo2g116340.1"/>
    </source>
</evidence>
<dbReference type="AlphaFoldDB" id="A0A0D3ATH2"/>
<feature type="compositionally biased region" description="Low complexity" evidence="1">
    <location>
        <begin position="1"/>
        <end position="10"/>
    </location>
</feature>
<evidence type="ECO:0000313" key="3">
    <source>
        <dbReference type="Proteomes" id="UP000032141"/>
    </source>
</evidence>
<evidence type="ECO:0000256" key="1">
    <source>
        <dbReference type="SAM" id="MobiDB-lite"/>
    </source>
</evidence>
<feature type="region of interest" description="Disordered" evidence="1">
    <location>
        <begin position="1"/>
        <end position="45"/>
    </location>
</feature>
<keyword evidence="3" id="KW-1185">Reference proteome</keyword>
<reference evidence="2" key="2">
    <citation type="submission" date="2015-03" db="UniProtKB">
        <authorList>
            <consortium name="EnsemblPlants"/>
        </authorList>
    </citation>
    <scope>IDENTIFICATION</scope>
</reference>
<accession>A0A0D3ATH2</accession>
<sequence length="122" mass="13311">MFGEPVSQTPPYVPPPVPLFDTPPAHHDHVPEEAPPPMVPDEIHPDLLVPPSAPYAMYTVEKILVQPGRRGLPVFDPDRSNGTLCLGLTLLSLGSDQRLLPPPTPIQTGNRRRSTSEIRGSK</sequence>
<dbReference type="HOGENOM" id="CLU_2029918_0_0_1"/>
<dbReference type="Gramene" id="Bo2g116340.1">
    <property type="protein sequence ID" value="Bo2g116340.1"/>
    <property type="gene ID" value="Bo2g116340"/>
</dbReference>
<protein>
    <submittedName>
        <fullName evidence="2">Uncharacterized protein</fullName>
    </submittedName>
</protein>
<name>A0A0D3ATH2_BRAOL</name>
<dbReference type="EnsemblPlants" id="Bo2g116340.1">
    <property type="protein sequence ID" value="Bo2g116340.1"/>
    <property type="gene ID" value="Bo2g116340"/>
</dbReference>